<dbReference type="EMBL" id="DVNF01000076">
    <property type="protein sequence ID" value="HIU60237.1"/>
    <property type="molecule type" value="Genomic_DNA"/>
</dbReference>
<dbReference type="InterPro" id="IPR013780">
    <property type="entry name" value="Glyco_hydro_b"/>
</dbReference>
<reference evidence="6" key="1">
    <citation type="submission" date="2020-10" db="EMBL/GenBank/DDBJ databases">
        <authorList>
            <person name="Gilroy R."/>
        </authorList>
    </citation>
    <scope>NUCLEOTIDE SEQUENCE</scope>
    <source>
        <strain evidence="6">18911</strain>
    </source>
</reference>
<dbReference type="Gene3D" id="3.20.20.80">
    <property type="entry name" value="Glycosidases"/>
    <property type="match status" value="1"/>
</dbReference>
<comment type="caution">
    <text evidence="6">The sequence shown here is derived from an EMBL/GenBank/DDBJ whole genome shotgun (WGS) entry which is preliminary data.</text>
</comment>
<dbReference type="InterPro" id="IPR048395">
    <property type="entry name" value="Glyco_hydro_31_C"/>
</dbReference>
<name>A0A9D1MHJ9_9FIRM</name>
<keyword evidence="2" id="KW-0326">Glycosidase</keyword>
<dbReference type="SUPFAM" id="SSF51445">
    <property type="entry name" value="(Trans)glycosidases"/>
    <property type="match status" value="1"/>
</dbReference>
<accession>A0A9D1MHJ9</accession>
<evidence type="ECO:0000259" key="4">
    <source>
        <dbReference type="Pfam" id="PF17137"/>
    </source>
</evidence>
<dbReference type="PANTHER" id="PTHR22762">
    <property type="entry name" value="ALPHA-GLUCOSIDASE"/>
    <property type="match status" value="1"/>
</dbReference>
<sequence length="778" mass="89273">MTKGIVKRYSTVTESATDASGVIAFPGGRLSVLTDRLFRVERGETTDLPTQSIWYRNVSKPEFTSSDDGKKLIVKTDKLTFEYDYLKDKAAVVFPDGKRVSKFGRTLPGTCRTLDMTNGRTKLGKSIVSRSGVAVLDDSDSLLLKEDEYLKRGKCSDKYYFAYGSDYRAAVSDFLRIAGSVPLIPRFAFGNWWSRYHAYSDSEYLNLLERFRNEKLPFTVATIDMDWHWVDVKKRFGADMVRLSNDSPIARALGNIWSPGWTGFSPNTDLFPDFNGFLKKLNDNNYAVTVNLHPAQGIRPYEDCYEAFCKYLNRDPEKKETIGFSLKNKKYTEAYFDIALRPYEKAGVRFWWIDWQQGKRSDVEGLDPLWALNHLHILDMAEQGKRPLILSRYAEAGSHRYPLGFSGDTAMTFSTLKFQPYMTASATNIGYTWWSHDIGGHHMGYKSDDLYIRWLQFGVFSPIMRLHSTAREFMGKEPWKYSESARSIADEYLRFRHRLIPYLYSMNYLTYRDCKALIEPMYYSFNVSEAYRVKNQYTFGNGLVVAPVTEKLCKKTLMAKTELWVPEERYTDIFTGRIYKQGKYTIYRDLKYIPVFAKPGTILPLYRNADDNSIDMLKPLDIKIYRGNGKFELYLDEGDGMGYKDGKYAIVNFDLTEAKGNMTLRLTTSGDVSMLSKGLDIRLLFEDAIGGSLTVNGCESNGNLVYTGEDAVIELKGYVEKANEGVREALIDTVSKYQMGNNIKESIFKPILNGNDAILKFLPEYYRGPIMEIKKIYE</sequence>
<feature type="domain" description="DUF5110" evidence="4">
    <location>
        <begin position="619"/>
        <end position="672"/>
    </location>
</feature>
<evidence type="ECO:0000256" key="2">
    <source>
        <dbReference type="RuleBase" id="RU361185"/>
    </source>
</evidence>
<gene>
    <name evidence="6" type="ORF">IAB05_02460</name>
</gene>
<dbReference type="SUPFAM" id="SSF51011">
    <property type="entry name" value="Glycosyl hydrolase domain"/>
    <property type="match status" value="1"/>
</dbReference>
<protein>
    <submittedName>
        <fullName evidence="6">DUF5110 domain-containing protein</fullName>
    </submittedName>
</protein>
<dbReference type="Gene3D" id="2.60.40.1180">
    <property type="entry name" value="Golgi alpha-mannosidase II"/>
    <property type="match status" value="2"/>
</dbReference>
<dbReference type="Pfam" id="PF17137">
    <property type="entry name" value="DUF5110"/>
    <property type="match status" value="1"/>
</dbReference>
<evidence type="ECO:0000256" key="1">
    <source>
        <dbReference type="ARBA" id="ARBA00007806"/>
    </source>
</evidence>
<evidence type="ECO:0000313" key="7">
    <source>
        <dbReference type="Proteomes" id="UP000824094"/>
    </source>
</evidence>
<dbReference type="AlphaFoldDB" id="A0A9D1MHJ9"/>
<dbReference type="Pfam" id="PF01055">
    <property type="entry name" value="Glyco_hydro_31_2nd"/>
    <property type="match status" value="1"/>
</dbReference>
<feature type="domain" description="Glycosyl hydrolase family 31 C-terminal" evidence="5">
    <location>
        <begin position="517"/>
        <end position="603"/>
    </location>
</feature>
<feature type="domain" description="Glycoside hydrolase family 31 TIM barrel" evidence="3">
    <location>
        <begin position="182"/>
        <end position="506"/>
    </location>
</feature>
<dbReference type="Proteomes" id="UP000824094">
    <property type="component" value="Unassembled WGS sequence"/>
</dbReference>
<dbReference type="Pfam" id="PF21365">
    <property type="entry name" value="Glyco_hydro_31_3rd"/>
    <property type="match status" value="1"/>
</dbReference>
<dbReference type="GO" id="GO:0006491">
    <property type="term" value="P:N-glycan processing"/>
    <property type="evidence" value="ECO:0007669"/>
    <property type="project" value="TreeGrafter"/>
</dbReference>
<dbReference type="GO" id="GO:0090599">
    <property type="term" value="F:alpha-glucosidase activity"/>
    <property type="evidence" value="ECO:0007669"/>
    <property type="project" value="TreeGrafter"/>
</dbReference>
<dbReference type="GO" id="GO:0005975">
    <property type="term" value="P:carbohydrate metabolic process"/>
    <property type="evidence" value="ECO:0007669"/>
    <property type="project" value="InterPro"/>
</dbReference>
<reference evidence="6" key="2">
    <citation type="journal article" date="2021" name="PeerJ">
        <title>Extensive microbial diversity within the chicken gut microbiome revealed by metagenomics and culture.</title>
        <authorList>
            <person name="Gilroy R."/>
            <person name="Ravi A."/>
            <person name="Getino M."/>
            <person name="Pursley I."/>
            <person name="Horton D.L."/>
            <person name="Alikhan N.F."/>
            <person name="Baker D."/>
            <person name="Gharbi K."/>
            <person name="Hall N."/>
            <person name="Watson M."/>
            <person name="Adriaenssens E.M."/>
            <person name="Foster-Nyarko E."/>
            <person name="Jarju S."/>
            <person name="Secka A."/>
            <person name="Antonio M."/>
            <person name="Oren A."/>
            <person name="Chaudhuri R.R."/>
            <person name="La Ragione R."/>
            <person name="Hildebrand F."/>
            <person name="Pallen M.J."/>
        </authorList>
    </citation>
    <scope>NUCLEOTIDE SEQUENCE</scope>
    <source>
        <strain evidence="6">18911</strain>
    </source>
</reference>
<evidence type="ECO:0000259" key="5">
    <source>
        <dbReference type="Pfam" id="PF21365"/>
    </source>
</evidence>
<dbReference type="InterPro" id="IPR033403">
    <property type="entry name" value="DUF5110"/>
</dbReference>
<dbReference type="PANTHER" id="PTHR22762:SF89">
    <property type="entry name" value="ALPHA-XYLOSIDASE"/>
    <property type="match status" value="1"/>
</dbReference>
<comment type="similarity">
    <text evidence="1 2">Belongs to the glycosyl hydrolase 31 family.</text>
</comment>
<keyword evidence="2" id="KW-0378">Hydrolase</keyword>
<dbReference type="InterPro" id="IPR017853">
    <property type="entry name" value="GH"/>
</dbReference>
<evidence type="ECO:0000313" key="6">
    <source>
        <dbReference type="EMBL" id="HIU60237.1"/>
    </source>
</evidence>
<dbReference type="InterPro" id="IPR000322">
    <property type="entry name" value="Glyco_hydro_31_TIM"/>
</dbReference>
<evidence type="ECO:0000259" key="3">
    <source>
        <dbReference type="Pfam" id="PF01055"/>
    </source>
</evidence>
<proteinExistence type="inferred from homology"/>
<organism evidence="6 7">
    <name type="scientific">Candidatus Stercoripulliclostridium merdigallinarum</name>
    <dbReference type="NCBI Taxonomy" id="2840951"/>
    <lineage>
        <taxon>Bacteria</taxon>
        <taxon>Bacillati</taxon>
        <taxon>Bacillota</taxon>
        <taxon>Clostridia</taxon>
        <taxon>Eubacteriales</taxon>
        <taxon>Candidatus Stercoripulliclostridium</taxon>
    </lineage>
</organism>
<dbReference type="CDD" id="cd06595">
    <property type="entry name" value="GH31_u1"/>
    <property type="match status" value="1"/>
</dbReference>